<sequence length="61" mass="7069">SKQGGVFYTSLSFRQPIFFSFFSPVKTKRRCLISLADNSSQRRRIIVISFSLARSFFDQKA</sequence>
<dbReference type="EMBL" id="JAMZDE010000009">
    <property type="protein sequence ID" value="MCP1340629.1"/>
    <property type="molecule type" value="Genomic_DNA"/>
</dbReference>
<feature type="non-terminal residue" evidence="1">
    <location>
        <position position="1"/>
    </location>
</feature>
<keyword evidence="2" id="KW-1185">Reference proteome</keyword>
<gene>
    <name evidence="1" type="ORF">NJR55_13675</name>
</gene>
<proteinExistence type="predicted"/>
<accession>A0A9X2FZY4</accession>
<comment type="caution">
    <text evidence="1">The sequence shown here is derived from an EMBL/GenBank/DDBJ whole genome shotgun (WGS) entry which is preliminary data.</text>
</comment>
<reference evidence="1" key="1">
    <citation type="submission" date="2022-06" db="EMBL/GenBank/DDBJ databases">
        <title>Idiomarina rhizosphaerae M1R2S28.</title>
        <authorList>
            <person name="Sun J.-Q."/>
            <person name="Li L.-F."/>
        </authorList>
    </citation>
    <scope>NUCLEOTIDE SEQUENCE</scope>
    <source>
        <strain evidence="1">M1R2S28</strain>
    </source>
</reference>
<organism evidence="1 2">
    <name type="scientific">Idiomarina rhizosphaerae</name>
    <dbReference type="NCBI Taxonomy" id="2961572"/>
    <lineage>
        <taxon>Bacteria</taxon>
        <taxon>Pseudomonadati</taxon>
        <taxon>Pseudomonadota</taxon>
        <taxon>Gammaproteobacteria</taxon>
        <taxon>Alteromonadales</taxon>
        <taxon>Idiomarinaceae</taxon>
        <taxon>Idiomarina</taxon>
    </lineage>
</organism>
<dbReference type="RefSeq" id="WP_253620457.1">
    <property type="nucleotide sequence ID" value="NZ_JAMZDE010000009.1"/>
</dbReference>
<protein>
    <submittedName>
        <fullName evidence="1">Uncharacterized protein</fullName>
    </submittedName>
</protein>
<dbReference type="Proteomes" id="UP001139474">
    <property type="component" value="Unassembled WGS sequence"/>
</dbReference>
<evidence type="ECO:0000313" key="2">
    <source>
        <dbReference type="Proteomes" id="UP001139474"/>
    </source>
</evidence>
<name>A0A9X2FZY4_9GAMM</name>
<dbReference type="AlphaFoldDB" id="A0A9X2FZY4"/>
<evidence type="ECO:0000313" key="1">
    <source>
        <dbReference type="EMBL" id="MCP1340629.1"/>
    </source>
</evidence>